<dbReference type="PANTHER" id="PTHR46797:SF13">
    <property type="entry name" value="HTH-TYPE TRANSCRIPTIONAL REGULATOR SINR"/>
    <property type="match status" value="1"/>
</dbReference>
<proteinExistence type="predicted"/>
<name>A0ABW2JXU6_9BACI</name>
<sequence>MKAVIGDRIQALRKSRGMSMSELAVRTGFAKSYISSIERGVQSNPSIHFVEEVAEALGVSVHYLVQGETKTIDIPLDEDWVELVVEAMNSGLSKQQFREYLEFNRWRLRKDE</sequence>
<feature type="domain" description="Sin" evidence="3">
    <location>
        <begin position="67"/>
        <end position="105"/>
    </location>
</feature>
<dbReference type="PROSITE" id="PS51500">
    <property type="entry name" value="SIN"/>
    <property type="match status" value="1"/>
</dbReference>
<dbReference type="Pfam" id="PF08671">
    <property type="entry name" value="SinI"/>
    <property type="match status" value="1"/>
</dbReference>
<dbReference type="InterPro" id="IPR001387">
    <property type="entry name" value="Cro/C1-type_HTH"/>
</dbReference>
<dbReference type="EMBL" id="JBHTBY010000001">
    <property type="protein sequence ID" value="MFC7319299.1"/>
    <property type="molecule type" value="Genomic_DNA"/>
</dbReference>
<evidence type="ECO:0000256" key="1">
    <source>
        <dbReference type="ARBA" id="ARBA00023125"/>
    </source>
</evidence>
<dbReference type="SUPFAM" id="SSF47413">
    <property type="entry name" value="lambda repressor-like DNA-binding domains"/>
    <property type="match status" value="1"/>
</dbReference>
<feature type="domain" description="HTH cro/C1-type" evidence="2">
    <location>
        <begin position="9"/>
        <end position="64"/>
    </location>
</feature>
<evidence type="ECO:0000259" key="3">
    <source>
        <dbReference type="PROSITE" id="PS51500"/>
    </source>
</evidence>
<dbReference type="Gene3D" id="1.10.260.40">
    <property type="entry name" value="lambda repressor-like DNA-binding domains"/>
    <property type="match status" value="1"/>
</dbReference>
<gene>
    <name evidence="4" type="ORF">ACFQMN_00195</name>
</gene>
<dbReference type="SMART" id="SM00530">
    <property type="entry name" value="HTH_XRE"/>
    <property type="match status" value="1"/>
</dbReference>
<protein>
    <submittedName>
        <fullName evidence="4">Helix-turn-helix domain-containing protein</fullName>
    </submittedName>
</protein>
<dbReference type="CDD" id="cd00093">
    <property type="entry name" value="HTH_XRE"/>
    <property type="match status" value="1"/>
</dbReference>
<dbReference type="PROSITE" id="PS50943">
    <property type="entry name" value="HTH_CROC1"/>
    <property type="match status" value="1"/>
</dbReference>
<dbReference type="InterPro" id="IPR010981">
    <property type="entry name" value="SinR/SinI_dimer_dom"/>
</dbReference>
<evidence type="ECO:0000259" key="2">
    <source>
        <dbReference type="PROSITE" id="PS50943"/>
    </source>
</evidence>
<dbReference type="Proteomes" id="UP001596494">
    <property type="component" value="Unassembled WGS sequence"/>
</dbReference>
<accession>A0ABW2JXU6</accession>
<reference evidence="5" key="1">
    <citation type="journal article" date="2019" name="Int. J. Syst. Evol. Microbiol.">
        <title>The Global Catalogue of Microorganisms (GCM) 10K type strain sequencing project: providing services to taxonomists for standard genome sequencing and annotation.</title>
        <authorList>
            <consortium name="The Broad Institute Genomics Platform"/>
            <consortium name="The Broad Institute Genome Sequencing Center for Infectious Disease"/>
            <person name="Wu L."/>
            <person name="Ma J."/>
        </authorList>
    </citation>
    <scope>NUCLEOTIDE SEQUENCE [LARGE SCALE GENOMIC DNA]</scope>
    <source>
        <strain evidence="5">CCUG 73951</strain>
    </source>
</reference>
<dbReference type="InterPro" id="IPR010982">
    <property type="entry name" value="Lambda_DNA-bd_dom_sf"/>
</dbReference>
<keyword evidence="1" id="KW-0238">DNA-binding</keyword>
<evidence type="ECO:0000313" key="5">
    <source>
        <dbReference type="Proteomes" id="UP001596494"/>
    </source>
</evidence>
<dbReference type="InterPro" id="IPR050807">
    <property type="entry name" value="TransReg_Diox_bact_type"/>
</dbReference>
<evidence type="ECO:0000313" key="4">
    <source>
        <dbReference type="EMBL" id="MFC7319299.1"/>
    </source>
</evidence>
<organism evidence="4 5">
    <name type="scientific">Halobacillus campisalis</name>
    <dbReference type="NCBI Taxonomy" id="435909"/>
    <lineage>
        <taxon>Bacteria</taxon>
        <taxon>Bacillati</taxon>
        <taxon>Bacillota</taxon>
        <taxon>Bacilli</taxon>
        <taxon>Bacillales</taxon>
        <taxon>Bacillaceae</taxon>
        <taxon>Halobacillus</taxon>
    </lineage>
</organism>
<keyword evidence="5" id="KW-1185">Reference proteome</keyword>
<dbReference type="InterPro" id="IPR036281">
    <property type="entry name" value="SinR/SinI_dimer_dom_sf"/>
</dbReference>
<dbReference type="Pfam" id="PF01381">
    <property type="entry name" value="HTH_3"/>
    <property type="match status" value="1"/>
</dbReference>
<dbReference type="RefSeq" id="WP_289216068.1">
    <property type="nucleotide sequence ID" value="NZ_JAPVRC010000005.1"/>
</dbReference>
<dbReference type="PANTHER" id="PTHR46797">
    <property type="entry name" value="HTH-TYPE TRANSCRIPTIONAL REGULATOR"/>
    <property type="match status" value="1"/>
</dbReference>
<dbReference type="SUPFAM" id="SSF47406">
    <property type="entry name" value="SinR repressor dimerisation domain-like"/>
    <property type="match status" value="1"/>
</dbReference>
<comment type="caution">
    <text evidence="4">The sequence shown here is derived from an EMBL/GenBank/DDBJ whole genome shotgun (WGS) entry which is preliminary data.</text>
</comment>